<dbReference type="PROSITE" id="PS50076">
    <property type="entry name" value="DNAJ_2"/>
    <property type="match status" value="1"/>
</dbReference>
<dbReference type="Pfam" id="PF00226">
    <property type="entry name" value="DnaJ"/>
    <property type="match status" value="1"/>
</dbReference>
<dbReference type="SUPFAM" id="SSF46565">
    <property type="entry name" value="Chaperone J-domain"/>
    <property type="match status" value="1"/>
</dbReference>
<dbReference type="AlphaFoldDB" id="A0A177B6J6"/>
<dbReference type="InterPro" id="IPR036869">
    <property type="entry name" value="J_dom_sf"/>
</dbReference>
<evidence type="ECO:0000313" key="11">
    <source>
        <dbReference type="EMBL" id="OAF69917.1"/>
    </source>
</evidence>
<keyword evidence="3" id="KW-0812">Transmembrane</keyword>
<dbReference type="InterPro" id="IPR035892">
    <property type="entry name" value="C2_domain_sf"/>
</dbReference>
<dbReference type="GO" id="GO:0006614">
    <property type="term" value="P:SRP-dependent cotranslational protein targeting to membrane"/>
    <property type="evidence" value="ECO:0007669"/>
    <property type="project" value="TreeGrafter"/>
</dbReference>
<reference evidence="11 12" key="1">
    <citation type="submission" date="2016-04" db="EMBL/GenBank/DDBJ databases">
        <title>The genome of Intoshia linei affirms orthonectids as highly simplified spiralians.</title>
        <authorList>
            <person name="Mikhailov K.V."/>
            <person name="Slusarev G.S."/>
            <person name="Nikitin M.A."/>
            <person name="Logacheva M.D."/>
            <person name="Penin A."/>
            <person name="Aleoshin V."/>
            <person name="Panchin Y.V."/>
        </authorList>
    </citation>
    <scope>NUCLEOTIDE SEQUENCE [LARGE SCALE GENOMIC DNA]</scope>
    <source>
        <strain evidence="11">Intl2013</strain>
        <tissue evidence="11">Whole animal</tissue>
    </source>
</reference>
<dbReference type="Gene3D" id="1.10.287.110">
    <property type="entry name" value="DnaJ domain"/>
    <property type="match status" value="1"/>
</dbReference>
<organism evidence="11 12">
    <name type="scientific">Intoshia linei</name>
    <dbReference type="NCBI Taxonomy" id="1819745"/>
    <lineage>
        <taxon>Eukaryota</taxon>
        <taxon>Metazoa</taxon>
        <taxon>Spiralia</taxon>
        <taxon>Lophotrochozoa</taxon>
        <taxon>Mesozoa</taxon>
        <taxon>Orthonectida</taxon>
        <taxon>Rhopaluridae</taxon>
        <taxon>Intoshia</taxon>
    </lineage>
</organism>
<feature type="domain" description="J" evidence="10">
    <location>
        <begin position="49"/>
        <end position="114"/>
    </location>
</feature>
<keyword evidence="2" id="KW-0813">Transport</keyword>
<gene>
    <name evidence="11" type="ORF">A3Q56_02347</name>
</gene>
<feature type="compositionally biased region" description="Low complexity" evidence="9">
    <location>
        <begin position="574"/>
        <end position="583"/>
    </location>
</feature>
<name>A0A177B6J6_9BILA</name>
<dbReference type="InterPro" id="IPR014756">
    <property type="entry name" value="Ig_E-set"/>
</dbReference>
<dbReference type="Gene3D" id="2.60.40.150">
    <property type="entry name" value="C2 domain"/>
    <property type="match status" value="1"/>
</dbReference>
<evidence type="ECO:0000256" key="4">
    <source>
        <dbReference type="ARBA" id="ARBA00022824"/>
    </source>
</evidence>
<evidence type="ECO:0000256" key="9">
    <source>
        <dbReference type="SAM" id="MobiDB-lite"/>
    </source>
</evidence>
<accession>A0A177B6J6</accession>
<dbReference type="SMART" id="SM00271">
    <property type="entry name" value="DnaJ"/>
    <property type="match status" value="1"/>
</dbReference>
<dbReference type="Proteomes" id="UP000078046">
    <property type="component" value="Unassembled WGS sequence"/>
</dbReference>
<evidence type="ECO:0000256" key="1">
    <source>
        <dbReference type="ARBA" id="ARBA00004477"/>
    </source>
</evidence>
<dbReference type="CDD" id="cd06257">
    <property type="entry name" value="DnaJ"/>
    <property type="match status" value="1"/>
</dbReference>
<evidence type="ECO:0000259" key="10">
    <source>
        <dbReference type="PROSITE" id="PS50076"/>
    </source>
</evidence>
<keyword evidence="4" id="KW-0256">Endoplasmic reticulum</keyword>
<evidence type="ECO:0000256" key="7">
    <source>
        <dbReference type="ARBA" id="ARBA00023136"/>
    </source>
</evidence>
<comment type="caution">
    <text evidence="11">The sequence shown here is derived from an EMBL/GenBank/DDBJ whole genome shotgun (WGS) entry which is preliminary data.</text>
</comment>
<evidence type="ECO:0000256" key="5">
    <source>
        <dbReference type="ARBA" id="ARBA00022927"/>
    </source>
</evidence>
<dbReference type="EMBL" id="LWCA01000211">
    <property type="protein sequence ID" value="OAF69917.1"/>
    <property type="molecule type" value="Genomic_DNA"/>
</dbReference>
<dbReference type="SMART" id="SM00973">
    <property type="entry name" value="Sec63"/>
    <property type="match status" value="1"/>
</dbReference>
<keyword evidence="7" id="KW-0472">Membrane</keyword>
<dbReference type="PANTHER" id="PTHR24075:SF0">
    <property type="entry name" value="TRANSLOCATION PROTEIN SEC63 HOMOLOG"/>
    <property type="match status" value="1"/>
</dbReference>
<dbReference type="GO" id="GO:0003723">
    <property type="term" value="F:RNA binding"/>
    <property type="evidence" value="ECO:0007669"/>
    <property type="project" value="TreeGrafter"/>
</dbReference>
<keyword evidence="8" id="KW-0143">Chaperone</keyword>
<dbReference type="InterPro" id="IPR001623">
    <property type="entry name" value="DnaJ_domain"/>
</dbReference>
<keyword evidence="5" id="KW-0653">Protein transport</keyword>
<comment type="subcellular location">
    <subcellularLocation>
        <location evidence="1">Endoplasmic reticulum membrane</location>
        <topology evidence="1">Multi-pass membrane protein</topology>
    </subcellularLocation>
</comment>
<keyword evidence="6" id="KW-1133">Transmembrane helix</keyword>
<dbReference type="OrthoDB" id="1734229at2759"/>
<evidence type="ECO:0000256" key="6">
    <source>
        <dbReference type="ARBA" id="ARBA00022989"/>
    </source>
</evidence>
<evidence type="ECO:0000256" key="8">
    <source>
        <dbReference type="ARBA" id="ARBA00023186"/>
    </source>
</evidence>
<dbReference type="SUPFAM" id="SSF81296">
    <property type="entry name" value="E set domains"/>
    <property type="match status" value="1"/>
</dbReference>
<dbReference type="GO" id="GO:0031207">
    <property type="term" value="C:Sec62/Sec63 complex"/>
    <property type="evidence" value="ECO:0007669"/>
    <property type="project" value="TreeGrafter"/>
</dbReference>
<proteinExistence type="predicted"/>
<evidence type="ECO:0000256" key="3">
    <source>
        <dbReference type="ARBA" id="ARBA00022692"/>
    </source>
</evidence>
<dbReference type="PANTHER" id="PTHR24075">
    <property type="entry name" value="SEC63 DOMAIN-CONTAINING"/>
    <property type="match status" value="1"/>
</dbReference>
<dbReference type="InterPro" id="IPR004179">
    <property type="entry name" value="Sec63-dom"/>
</dbReference>
<evidence type="ECO:0000313" key="12">
    <source>
        <dbReference type="Proteomes" id="UP000078046"/>
    </source>
</evidence>
<dbReference type="Gene3D" id="1.10.3380.10">
    <property type="entry name" value="Sec63 N-terminal domain-like domain"/>
    <property type="match status" value="1"/>
</dbReference>
<protein>
    <submittedName>
        <fullName evidence="11">Translocation protein sec63</fullName>
    </submittedName>
</protein>
<dbReference type="GO" id="GO:0006620">
    <property type="term" value="P:post-translational protein targeting to endoplasmic reticulum membrane"/>
    <property type="evidence" value="ECO:0007669"/>
    <property type="project" value="TreeGrafter"/>
</dbReference>
<evidence type="ECO:0000256" key="2">
    <source>
        <dbReference type="ARBA" id="ARBA00022448"/>
    </source>
</evidence>
<feature type="region of interest" description="Disordered" evidence="9">
    <location>
        <begin position="572"/>
        <end position="606"/>
    </location>
</feature>
<sequence>MFKNNPATLNIISEKNIRKKICKCQDCKNKEKFPSFVNFLKKERRKRITRTIILTLSWLLGSNVTVVKDAYRKLSLIYHPDKLEDKSNDKFLQIAKAYKALTKKSDRENWAEYGNPDGPGVMTFGVALPKWLIDANNEVYVLWWNKRKKESGKVLLQDTYRLFYCFFNLTSNVALKRVIVIISGSFEFNRYYNSQISNRQSDNILIPKLIKLYNEINANVKTKPFNHPYSVKARSLIYAHLHRNYLEDYLEEDKTIVVKKITTLVQEAITILCDLTSFAKTGHVPRPPKLETFENLIKFSKMAVQAIPESYGTMLQLPYLTPNNIRRLHIGDVFIRSLDHYINLPQKKRAKLLSFLTPEQFQDVEYVMGRMPFISMEAHYKGLFSIFIFHVIIVIGDVDQSVTVNSMVTVVVNLSRVDLKTKLFEVEDNEKATLKKRKQNSEKNTTDQVNLETTYNEDEEWKKLQEELNEIKTSANKSEIKKHIVHCPYYPDVKKENWYLYIADTKNQLISTIPLLIDSLYTQNEYQLKLYAQSKPGNYFYTVHVRSDSYFDLDVSVPLTIHVKAHEIVTTKTPPVSEPSSSSDEYDSECDNQNSKISSDEYVYTD</sequence>
<keyword evidence="12" id="KW-1185">Reference proteome</keyword>
<dbReference type="SUPFAM" id="SSF158702">
    <property type="entry name" value="Sec63 N-terminal domain-like"/>
    <property type="match status" value="1"/>
</dbReference>
<dbReference type="GO" id="GO:0008320">
    <property type="term" value="F:protein transmembrane transporter activity"/>
    <property type="evidence" value="ECO:0007669"/>
    <property type="project" value="TreeGrafter"/>
</dbReference>